<dbReference type="Pfam" id="PF00023">
    <property type="entry name" value="Ank"/>
    <property type="match status" value="1"/>
</dbReference>
<evidence type="ECO:0000256" key="1">
    <source>
        <dbReference type="ARBA" id="ARBA00004141"/>
    </source>
</evidence>
<dbReference type="Pfam" id="PF13962">
    <property type="entry name" value="PGG"/>
    <property type="match status" value="1"/>
</dbReference>
<feature type="transmembrane region" description="Helical" evidence="7">
    <location>
        <begin position="464"/>
        <end position="485"/>
    </location>
</feature>
<keyword evidence="2 7" id="KW-0812">Transmembrane</keyword>
<gene>
    <name evidence="9" type="ORF">LUZ63_009461</name>
</gene>
<feature type="transmembrane region" description="Helical" evidence="7">
    <location>
        <begin position="505"/>
        <end position="525"/>
    </location>
</feature>
<dbReference type="Pfam" id="PF12796">
    <property type="entry name" value="Ank_2"/>
    <property type="match status" value="2"/>
</dbReference>
<evidence type="ECO:0000313" key="9">
    <source>
        <dbReference type="EMBL" id="KAJ1692763.1"/>
    </source>
</evidence>
<comment type="subcellular location">
    <subcellularLocation>
        <location evidence="1">Membrane</location>
        <topology evidence="1">Multi-pass membrane protein</topology>
    </subcellularLocation>
</comment>
<reference evidence="9" key="1">
    <citation type="journal article" date="2022" name="Cell">
        <title>Repeat-based holocentromeres influence genome architecture and karyotype evolution.</title>
        <authorList>
            <person name="Hofstatter P.G."/>
            <person name="Thangavel G."/>
            <person name="Lux T."/>
            <person name="Neumann P."/>
            <person name="Vondrak T."/>
            <person name="Novak P."/>
            <person name="Zhang M."/>
            <person name="Costa L."/>
            <person name="Castellani M."/>
            <person name="Scott A."/>
            <person name="Toegelov H."/>
            <person name="Fuchs J."/>
            <person name="Mata-Sucre Y."/>
            <person name="Dias Y."/>
            <person name="Vanzela A.L.L."/>
            <person name="Huettel B."/>
            <person name="Almeida C.C.S."/>
            <person name="Simkova H."/>
            <person name="Souza G."/>
            <person name="Pedrosa-Harand A."/>
            <person name="Macas J."/>
            <person name="Mayer K.F.X."/>
            <person name="Houben A."/>
            <person name="Marques A."/>
        </authorList>
    </citation>
    <scope>NUCLEOTIDE SEQUENCE</scope>
    <source>
        <strain evidence="9">RhyBre1mFocal</strain>
    </source>
</reference>
<keyword evidence="5" id="KW-0040">ANK repeat</keyword>
<evidence type="ECO:0000256" key="4">
    <source>
        <dbReference type="ARBA" id="ARBA00022989"/>
    </source>
</evidence>
<evidence type="ECO:0000256" key="3">
    <source>
        <dbReference type="ARBA" id="ARBA00022737"/>
    </source>
</evidence>
<dbReference type="Gene3D" id="1.25.40.20">
    <property type="entry name" value="Ankyrin repeat-containing domain"/>
    <property type="match status" value="1"/>
</dbReference>
<dbReference type="SUPFAM" id="SSF48403">
    <property type="entry name" value="Ankyrin repeat"/>
    <property type="match status" value="1"/>
</dbReference>
<name>A0A9Q0CF68_9POAL</name>
<dbReference type="PANTHER" id="PTHR24186">
    <property type="entry name" value="PROTEIN PHOSPHATASE 1 REGULATORY SUBUNIT"/>
    <property type="match status" value="1"/>
</dbReference>
<dbReference type="PANTHER" id="PTHR24186:SF38">
    <property type="entry name" value="ANKYRIN REPEAT FAMILY PROTEIN"/>
    <property type="match status" value="1"/>
</dbReference>
<dbReference type="OrthoDB" id="20872at2759"/>
<dbReference type="InterPro" id="IPR026961">
    <property type="entry name" value="PGG_dom"/>
</dbReference>
<evidence type="ECO:0000256" key="6">
    <source>
        <dbReference type="ARBA" id="ARBA00023136"/>
    </source>
</evidence>
<keyword evidence="10" id="KW-1185">Reference proteome</keyword>
<dbReference type="AlphaFoldDB" id="A0A9Q0CF68"/>
<dbReference type="InterPro" id="IPR036770">
    <property type="entry name" value="Ankyrin_rpt-contain_sf"/>
</dbReference>
<protein>
    <recommendedName>
        <fullName evidence="8">PGG domain-containing protein</fullName>
    </recommendedName>
</protein>
<evidence type="ECO:0000259" key="8">
    <source>
        <dbReference type="Pfam" id="PF13962"/>
    </source>
</evidence>
<dbReference type="SMART" id="SM00248">
    <property type="entry name" value="ANK"/>
    <property type="match status" value="6"/>
</dbReference>
<evidence type="ECO:0000313" key="10">
    <source>
        <dbReference type="Proteomes" id="UP001151287"/>
    </source>
</evidence>
<feature type="transmembrane region" description="Helical" evidence="7">
    <location>
        <begin position="394"/>
        <end position="416"/>
    </location>
</feature>
<evidence type="ECO:0000256" key="7">
    <source>
        <dbReference type="SAM" id="Phobius"/>
    </source>
</evidence>
<proteinExistence type="predicted"/>
<sequence>MAISFSQKNEILPKLCGVMPVDLFKAAIKGDDDVLIHRLGLPPEVRDEIPVTIEAADIPDSQNTEPEHQTVIESELGSATRSGENFLHLLLAGRHNNLAMKIFSKDASLLKARNKKLETPLHYASRVGNEEAIRDLIRLAPSVIKDALGEKNKNGDTALHLAAKNHHGVMVAELMKLDPEAVHNNNKQGFSPWYIAILEGNTSVVKAMLDVNDDLTGTQFSDGTLPVHAAARMNCRELVEYFLKEYPNDALLLDHRGRNLFHFAAEQNSMCVVCGLTQVDVSHEINKMVDEMINARDYEGNTPLHIAEMKGHRCIMSDIWNKLNKDGKKLLPNQKGKKPNIYMIENRRSSKSLEINQVIGLGAVLITTLAFGAAFTIPGGYNAANGTPVLGRRYAFKAFVVANTLAFVQAFASVGYVVILDDPIFRSSNAFQYAEWLFASAARCMIAAFGLGSYVTLAGVSMPMAIIVLVVSLLTALPTGILLLWVLEKFFEWALKWTSSGTHFWVFLLAVTNLLIFMFIFCLAFL</sequence>
<dbReference type="GO" id="GO:0005886">
    <property type="term" value="C:plasma membrane"/>
    <property type="evidence" value="ECO:0007669"/>
    <property type="project" value="TreeGrafter"/>
</dbReference>
<feature type="transmembrane region" description="Helical" evidence="7">
    <location>
        <begin position="358"/>
        <end position="382"/>
    </location>
</feature>
<evidence type="ECO:0000256" key="2">
    <source>
        <dbReference type="ARBA" id="ARBA00022692"/>
    </source>
</evidence>
<keyword evidence="3" id="KW-0677">Repeat</keyword>
<feature type="domain" description="PGG" evidence="8">
    <location>
        <begin position="356"/>
        <end position="455"/>
    </location>
</feature>
<keyword evidence="4 7" id="KW-1133">Transmembrane helix</keyword>
<dbReference type="InterPro" id="IPR002110">
    <property type="entry name" value="Ankyrin_rpt"/>
</dbReference>
<accession>A0A9Q0CF68</accession>
<keyword evidence="6 7" id="KW-0472">Membrane</keyword>
<evidence type="ECO:0000256" key="5">
    <source>
        <dbReference type="ARBA" id="ARBA00023043"/>
    </source>
</evidence>
<organism evidence="9 10">
    <name type="scientific">Rhynchospora breviuscula</name>
    <dbReference type="NCBI Taxonomy" id="2022672"/>
    <lineage>
        <taxon>Eukaryota</taxon>
        <taxon>Viridiplantae</taxon>
        <taxon>Streptophyta</taxon>
        <taxon>Embryophyta</taxon>
        <taxon>Tracheophyta</taxon>
        <taxon>Spermatophyta</taxon>
        <taxon>Magnoliopsida</taxon>
        <taxon>Liliopsida</taxon>
        <taxon>Poales</taxon>
        <taxon>Cyperaceae</taxon>
        <taxon>Cyperoideae</taxon>
        <taxon>Rhynchosporeae</taxon>
        <taxon>Rhynchospora</taxon>
    </lineage>
</organism>
<comment type="caution">
    <text evidence="9">The sequence shown here is derived from an EMBL/GenBank/DDBJ whole genome shotgun (WGS) entry which is preliminary data.</text>
</comment>
<dbReference type="EMBL" id="JAMQYH010000003">
    <property type="protein sequence ID" value="KAJ1692763.1"/>
    <property type="molecule type" value="Genomic_DNA"/>
</dbReference>
<feature type="transmembrane region" description="Helical" evidence="7">
    <location>
        <begin position="436"/>
        <end position="457"/>
    </location>
</feature>
<dbReference type="Proteomes" id="UP001151287">
    <property type="component" value="Unassembled WGS sequence"/>
</dbReference>